<dbReference type="PANTHER" id="PTHR12804">
    <property type="entry name" value="MICROSOMAL SIGNAL PEPTIDASE 23 KD SUBUNIT SPC22/23"/>
    <property type="match status" value="1"/>
</dbReference>
<dbReference type="GO" id="GO:0006465">
    <property type="term" value="P:signal peptide processing"/>
    <property type="evidence" value="ECO:0007669"/>
    <property type="project" value="InterPro"/>
</dbReference>
<evidence type="ECO:0000256" key="9">
    <source>
        <dbReference type="SAM" id="Phobius"/>
    </source>
</evidence>
<dbReference type="GO" id="GO:0005787">
    <property type="term" value="C:signal peptidase complex"/>
    <property type="evidence" value="ECO:0007669"/>
    <property type="project" value="InterPro"/>
</dbReference>
<evidence type="ECO:0000256" key="1">
    <source>
        <dbReference type="ARBA" id="ARBA00004648"/>
    </source>
</evidence>
<evidence type="ECO:0000256" key="3">
    <source>
        <dbReference type="ARBA" id="ARBA00022692"/>
    </source>
</evidence>
<evidence type="ECO:0000256" key="5">
    <source>
        <dbReference type="ARBA" id="ARBA00022968"/>
    </source>
</evidence>
<evidence type="ECO:0000256" key="8">
    <source>
        <dbReference type="ARBA" id="ARBA00029556"/>
    </source>
</evidence>
<keyword evidence="4" id="KW-0256">Endoplasmic reticulum</keyword>
<evidence type="ECO:0000313" key="10">
    <source>
        <dbReference type="EMBL" id="CAD9024595.1"/>
    </source>
</evidence>
<evidence type="ECO:0000256" key="2">
    <source>
        <dbReference type="ARBA" id="ARBA00009289"/>
    </source>
</evidence>
<dbReference type="GO" id="GO:0045047">
    <property type="term" value="P:protein targeting to ER"/>
    <property type="evidence" value="ECO:0007669"/>
    <property type="project" value="TreeGrafter"/>
</dbReference>
<dbReference type="AlphaFoldDB" id="A0A7S1NJW9"/>
<dbReference type="Pfam" id="PF04573">
    <property type="entry name" value="SPC22"/>
    <property type="match status" value="1"/>
</dbReference>
<evidence type="ECO:0000256" key="6">
    <source>
        <dbReference type="ARBA" id="ARBA00022989"/>
    </source>
</evidence>
<protein>
    <recommendedName>
        <fullName evidence="8">Signal peptidase complex subunit 3</fullName>
    </recommendedName>
</protein>
<gene>
    <name evidence="10" type="ORF">EGYM00392_LOCUS35720</name>
</gene>
<comment type="subcellular location">
    <subcellularLocation>
        <location evidence="1">Endoplasmic reticulum membrane</location>
        <topology evidence="1">Single-pass type II membrane protein</topology>
    </subcellularLocation>
</comment>
<keyword evidence="7 9" id="KW-0472">Membrane</keyword>
<dbReference type="InterPro" id="IPR007653">
    <property type="entry name" value="SPC3"/>
</dbReference>
<keyword evidence="3 9" id="KW-0812">Transmembrane</keyword>
<accession>A0A7S1NJW9</accession>
<dbReference type="PANTHER" id="PTHR12804:SF0">
    <property type="entry name" value="SIGNAL PEPTIDASE COMPLEX SUBUNIT 3"/>
    <property type="match status" value="1"/>
</dbReference>
<reference evidence="10" key="1">
    <citation type="submission" date="2021-01" db="EMBL/GenBank/DDBJ databases">
        <authorList>
            <person name="Corre E."/>
            <person name="Pelletier E."/>
            <person name="Niang G."/>
            <person name="Scheremetjew M."/>
            <person name="Finn R."/>
            <person name="Kale V."/>
            <person name="Holt S."/>
            <person name="Cochrane G."/>
            <person name="Meng A."/>
            <person name="Brown T."/>
            <person name="Cohen L."/>
        </authorList>
    </citation>
    <scope>NUCLEOTIDE SEQUENCE</scope>
    <source>
        <strain evidence="10">NIES-381</strain>
    </source>
</reference>
<dbReference type="EMBL" id="HBGA01095692">
    <property type="protein sequence ID" value="CAD9024595.1"/>
    <property type="molecule type" value="Transcribed_RNA"/>
</dbReference>
<evidence type="ECO:0000256" key="7">
    <source>
        <dbReference type="ARBA" id="ARBA00023136"/>
    </source>
</evidence>
<dbReference type="PIRSF" id="PIRSF016089">
    <property type="entry name" value="SPC22"/>
    <property type="match status" value="1"/>
</dbReference>
<name>A0A7S1NJW9_9EUGL</name>
<organism evidence="10">
    <name type="scientific">Eutreptiella gymnastica</name>
    <dbReference type="NCBI Taxonomy" id="73025"/>
    <lineage>
        <taxon>Eukaryota</taxon>
        <taxon>Discoba</taxon>
        <taxon>Euglenozoa</taxon>
        <taxon>Euglenida</taxon>
        <taxon>Spirocuta</taxon>
        <taxon>Euglenophyceae</taxon>
        <taxon>Eutreptiales</taxon>
        <taxon>Eutreptiaceae</taxon>
        <taxon>Eutreptiella</taxon>
    </lineage>
</organism>
<keyword evidence="5" id="KW-0735">Signal-anchor</keyword>
<evidence type="ECO:0000256" key="4">
    <source>
        <dbReference type="ARBA" id="ARBA00022824"/>
    </source>
</evidence>
<proteinExistence type="inferred from homology"/>
<feature type="transmembrane region" description="Helical" evidence="9">
    <location>
        <begin position="21"/>
        <end position="40"/>
    </location>
</feature>
<keyword evidence="6 9" id="KW-1133">Transmembrane helix</keyword>
<comment type="similarity">
    <text evidence="2">Belongs to the SPCS3 family.</text>
</comment>
<sequence length="192" mass="22008">MGERRMYSMVQRLNTLSTITVTNVAAFTCVLALSTFYFHLNVDMEPHVDVKINAVHKFGRLGVNRYYGNEEAHVTLDLDADLRPLLHWNVKQLFVFVSASYTTKLHKTSEVVLWDFIISSKEQAQFYFQGVTNKYPLVDKGKNLRNANITLKFHWNTMPHSGLLFFHSKAGSSPMTFPSKYIQGNPDPVPSY</sequence>